<accession>A0A1V1NVP3</accession>
<dbReference type="EMBL" id="ATBP01001856">
    <property type="protein sequence ID" value="ETR66625.1"/>
    <property type="molecule type" value="Genomic_DNA"/>
</dbReference>
<dbReference type="Gene3D" id="2.60.40.10">
    <property type="entry name" value="Immunoglobulins"/>
    <property type="match status" value="1"/>
</dbReference>
<dbReference type="AlphaFoldDB" id="A0A1V1NVP3"/>
<evidence type="ECO:0000313" key="3">
    <source>
        <dbReference type="Proteomes" id="UP000189670"/>
    </source>
</evidence>
<reference evidence="3" key="1">
    <citation type="submission" date="2012-11" db="EMBL/GenBank/DDBJ databases">
        <authorList>
            <person name="Lucero-Rivera Y.E."/>
            <person name="Tovar-Ramirez D."/>
        </authorList>
    </citation>
    <scope>NUCLEOTIDE SEQUENCE [LARGE SCALE GENOMIC DNA]</scope>
    <source>
        <strain evidence="3">Araruama</strain>
    </source>
</reference>
<protein>
    <recommendedName>
        <fullName evidence="1">Bacterial repeat domain-containing protein</fullName>
    </recommendedName>
</protein>
<dbReference type="Pfam" id="PF18998">
    <property type="entry name" value="Flg_new_2"/>
    <property type="match status" value="1"/>
</dbReference>
<dbReference type="Proteomes" id="UP000189670">
    <property type="component" value="Unassembled WGS sequence"/>
</dbReference>
<comment type="caution">
    <text evidence="2">The sequence shown here is derived from an EMBL/GenBank/DDBJ whole genome shotgun (WGS) entry which is preliminary data.</text>
</comment>
<name>A0A1V1NVP3_9BACT</name>
<evidence type="ECO:0000313" key="2">
    <source>
        <dbReference type="EMBL" id="ETR66625.1"/>
    </source>
</evidence>
<sequence length="333" mass="36862">MTVRQFLVTMDVPEPEIFTIDDQIIEENSTANSLAVTINMPSIPEGLASLSADSSNVSLIPVENITFEGEGDVRTVKIQPIKGQYGTGIITITLTDSYGRSDTSTFTITVDPLPDSQINALGCGKVSINGIENNLPWSGRFDFNDDTIPITAIPCNSGWIFDHWSGDISSSNAIINIPTGELKVLKAHFVEKPVYTLEIDLQSLNALNLYQVKINGSNHELPWSETFVQGAPVEIEIVNQDDFQLWTGDVSSEQAFLNITINKDMHITAIFYGFDFILKHGWQLVSLPFTPIIDDIFTLLPEGAYAYRYSDGLYVEVSHALHPGIGYWLFSPH</sequence>
<feature type="domain" description="Bacterial repeat" evidence="1">
    <location>
        <begin position="138"/>
        <end position="191"/>
    </location>
</feature>
<gene>
    <name evidence="2" type="ORF">OMM_05562</name>
</gene>
<proteinExistence type="predicted"/>
<evidence type="ECO:0000259" key="1">
    <source>
        <dbReference type="Pfam" id="PF18998"/>
    </source>
</evidence>
<dbReference type="InterPro" id="IPR013783">
    <property type="entry name" value="Ig-like_fold"/>
</dbReference>
<dbReference type="InterPro" id="IPR044060">
    <property type="entry name" value="Bacterial_rp_domain"/>
</dbReference>
<organism evidence="2 3">
    <name type="scientific">Candidatus Magnetoglobus multicellularis str. Araruama</name>
    <dbReference type="NCBI Taxonomy" id="890399"/>
    <lineage>
        <taxon>Bacteria</taxon>
        <taxon>Pseudomonadati</taxon>
        <taxon>Thermodesulfobacteriota</taxon>
        <taxon>Desulfobacteria</taxon>
        <taxon>Desulfobacterales</taxon>
        <taxon>Desulfobacteraceae</taxon>
        <taxon>Candidatus Magnetoglobus</taxon>
    </lineage>
</organism>